<sequence>MPLNENLNCPNNGLVGTNKTCTVLQEEQVCKNCDYQIVDPVGKIYTGKTDEAGTFTLPLQVNGTYRVSIIRNGQIIQSVTVDALSSTKPIENPPQVYVSQDWTFLYALPIVLLLILAVYLYWRVTKKRK</sequence>
<proteinExistence type="predicted"/>
<evidence type="ECO:0000313" key="3">
    <source>
        <dbReference type="Proteomes" id="UP000789941"/>
    </source>
</evidence>
<evidence type="ECO:0000256" key="1">
    <source>
        <dbReference type="SAM" id="Phobius"/>
    </source>
</evidence>
<dbReference type="EMBL" id="CABMJJ010000007">
    <property type="protein sequence ID" value="VVC03192.1"/>
    <property type="molecule type" value="Genomic_DNA"/>
</dbReference>
<feature type="transmembrane region" description="Helical" evidence="1">
    <location>
        <begin position="103"/>
        <end position="122"/>
    </location>
</feature>
<organism evidence="2 3">
    <name type="scientific">Candidatus Bilamarchaeum dharawalense</name>
    <dbReference type="NCBI Taxonomy" id="2885759"/>
    <lineage>
        <taxon>Archaea</taxon>
        <taxon>Candidatus Micrarchaeota</taxon>
        <taxon>Candidatus Micrarchaeia</taxon>
        <taxon>Candidatus Anstonellales</taxon>
        <taxon>Candidatus Bilamarchaeaceae</taxon>
        <taxon>Candidatus Bilamarchaeum</taxon>
    </lineage>
</organism>
<dbReference type="Proteomes" id="UP000789941">
    <property type="component" value="Unassembled WGS sequence"/>
</dbReference>
<keyword evidence="1" id="KW-0472">Membrane</keyword>
<dbReference type="AlphaFoldDB" id="A0A5E4LT42"/>
<keyword evidence="1" id="KW-0812">Transmembrane</keyword>
<reference evidence="2 3" key="1">
    <citation type="submission" date="2019-08" db="EMBL/GenBank/DDBJ databases">
        <authorList>
            <person name="Vazquez-Campos X."/>
        </authorList>
    </citation>
    <scope>NUCLEOTIDE SEQUENCE [LARGE SCALE GENOMIC DNA]</scope>
    <source>
        <strain evidence="2">LFW-283_2</strain>
    </source>
</reference>
<accession>A0A5E4LT42</accession>
<keyword evidence="1" id="KW-1133">Transmembrane helix</keyword>
<comment type="caution">
    <text evidence="2">The sequence shown here is derived from an EMBL/GenBank/DDBJ whole genome shotgun (WGS) entry which is preliminary data.</text>
</comment>
<protein>
    <recommendedName>
        <fullName evidence="4">Carboxypeptidase regulatory-like domain protein</fullName>
    </recommendedName>
</protein>
<name>A0A5E4LT42_9ARCH</name>
<evidence type="ECO:0008006" key="4">
    <source>
        <dbReference type="Google" id="ProtNLM"/>
    </source>
</evidence>
<evidence type="ECO:0000313" key="2">
    <source>
        <dbReference type="EMBL" id="VVC03192.1"/>
    </source>
</evidence>
<dbReference type="SUPFAM" id="SSF49478">
    <property type="entry name" value="Cna protein B-type domain"/>
    <property type="match status" value="1"/>
</dbReference>
<dbReference type="Gene3D" id="2.60.40.1120">
    <property type="entry name" value="Carboxypeptidase-like, regulatory domain"/>
    <property type="match status" value="1"/>
</dbReference>
<gene>
    <name evidence="2" type="ORF">LFW2832_00221</name>
</gene>